<feature type="domain" description="LIM zinc-binding" evidence="7">
    <location>
        <begin position="157"/>
        <end position="218"/>
    </location>
</feature>
<proteinExistence type="predicted"/>
<dbReference type="FunFam" id="2.10.110.10:FF:000086">
    <property type="entry name" value="Filamin binding LIM protein 1"/>
    <property type="match status" value="1"/>
</dbReference>
<dbReference type="GO" id="GO:0031005">
    <property type="term" value="F:filamin binding"/>
    <property type="evidence" value="ECO:0007669"/>
    <property type="project" value="TreeGrafter"/>
</dbReference>
<dbReference type="PANTHER" id="PTHR24207:SF1">
    <property type="entry name" value="FILAMIN-BINDING LIM PROTEIN 1"/>
    <property type="match status" value="1"/>
</dbReference>
<evidence type="ECO:0000256" key="2">
    <source>
        <dbReference type="ARBA" id="ARBA00022737"/>
    </source>
</evidence>
<feature type="domain" description="LIM zinc-binding" evidence="7">
    <location>
        <begin position="277"/>
        <end position="346"/>
    </location>
</feature>
<evidence type="ECO:0000256" key="5">
    <source>
        <dbReference type="PROSITE-ProRule" id="PRU00125"/>
    </source>
</evidence>
<dbReference type="GO" id="GO:0046872">
    <property type="term" value="F:metal ion binding"/>
    <property type="evidence" value="ECO:0007669"/>
    <property type="project" value="UniProtKB-KW"/>
</dbReference>
<organism evidence="8 9">
    <name type="scientific">Patagioenas fasciata monilis</name>
    <dbReference type="NCBI Taxonomy" id="372326"/>
    <lineage>
        <taxon>Eukaryota</taxon>
        <taxon>Metazoa</taxon>
        <taxon>Chordata</taxon>
        <taxon>Craniata</taxon>
        <taxon>Vertebrata</taxon>
        <taxon>Euteleostomi</taxon>
        <taxon>Archelosauria</taxon>
        <taxon>Archosauria</taxon>
        <taxon>Dinosauria</taxon>
        <taxon>Saurischia</taxon>
        <taxon>Theropoda</taxon>
        <taxon>Coelurosauria</taxon>
        <taxon>Aves</taxon>
        <taxon>Neognathae</taxon>
        <taxon>Neoaves</taxon>
        <taxon>Columbimorphae</taxon>
        <taxon>Columbiformes</taxon>
        <taxon>Columbidae</taxon>
        <taxon>Patagioenas</taxon>
    </lineage>
</organism>
<dbReference type="GO" id="GO:0001725">
    <property type="term" value="C:stress fiber"/>
    <property type="evidence" value="ECO:0007669"/>
    <property type="project" value="TreeGrafter"/>
</dbReference>
<keyword evidence="4 5" id="KW-0440">LIM domain</keyword>
<dbReference type="Pfam" id="PF00412">
    <property type="entry name" value="LIM"/>
    <property type="match status" value="3"/>
</dbReference>
<evidence type="ECO:0000313" key="9">
    <source>
        <dbReference type="Proteomes" id="UP000190648"/>
    </source>
</evidence>
<keyword evidence="3 5" id="KW-0862">Zinc</keyword>
<feature type="region of interest" description="Disordered" evidence="6">
    <location>
        <begin position="35"/>
        <end position="89"/>
    </location>
</feature>
<reference evidence="8 9" key="1">
    <citation type="submission" date="2016-02" db="EMBL/GenBank/DDBJ databases">
        <title>Band-tailed pigeon sequencing and assembly.</title>
        <authorList>
            <person name="Soares A.E."/>
            <person name="Novak B.J."/>
            <person name="Rice E.S."/>
            <person name="O'Connell B."/>
            <person name="Chang D."/>
            <person name="Weber S."/>
            <person name="Shapiro B."/>
        </authorList>
    </citation>
    <scope>NUCLEOTIDE SEQUENCE [LARGE SCALE GENOMIC DNA]</scope>
    <source>
        <strain evidence="8">BTP2013</strain>
        <tissue evidence="8">Blood</tissue>
    </source>
</reference>
<evidence type="ECO:0000256" key="4">
    <source>
        <dbReference type="ARBA" id="ARBA00023038"/>
    </source>
</evidence>
<dbReference type="Gene3D" id="2.10.110.10">
    <property type="entry name" value="Cysteine Rich Protein"/>
    <property type="match status" value="3"/>
</dbReference>
<evidence type="ECO:0000256" key="1">
    <source>
        <dbReference type="ARBA" id="ARBA00022723"/>
    </source>
</evidence>
<dbReference type="InterPro" id="IPR001781">
    <property type="entry name" value="Znf_LIM"/>
</dbReference>
<accession>A0A1V4KP90</accession>
<evidence type="ECO:0000256" key="3">
    <source>
        <dbReference type="ARBA" id="ARBA00022833"/>
    </source>
</evidence>
<evidence type="ECO:0000313" key="8">
    <source>
        <dbReference type="EMBL" id="OPJ86280.1"/>
    </source>
</evidence>
<dbReference type="OrthoDB" id="25414at2759"/>
<protein>
    <submittedName>
        <fullName evidence="8">Filamin-binding LIM protein 1</fullName>
    </submittedName>
</protein>
<dbReference type="GO" id="GO:0098609">
    <property type="term" value="P:cell-cell adhesion"/>
    <property type="evidence" value="ECO:0007669"/>
    <property type="project" value="TreeGrafter"/>
</dbReference>
<evidence type="ECO:0000256" key="6">
    <source>
        <dbReference type="SAM" id="MobiDB-lite"/>
    </source>
</evidence>
<dbReference type="SUPFAM" id="SSF57716">
    <property type="entry name" value="Glucocorticoid receptor-like (DNA-binding domain)"/>
    <property type="match status" value="2"/>
</dbReference>
<keyword evidence="1 5" id="KW-0479">Metal-binding</keyword>
<dbReference type="EMBL" id="LSYS01002427">
    <property type="protein sequence ID" value="OPJ86280.1"/>
    <property type="molecule type" value="Genomic_DNA"/>
</dbReference>
<dbReference type="PROSITE" id="PS50023">
    <property type="entry name" value="LIM_DOMAIN_2"/>
    <property type="match status" value="2"/>
</dbReference>
<keyword evidence="2" id="KW-0677">Repeat</keyword>
<name>A0A1V4KP90_PATFA</name>
<feature type="compositionally biased region" description="Pro residues" evidence="6">
    <location>
        <begin position="66"/>
        <end position="75"/>
    </location>
</feature>
<dbReference type="GO" id="GO:0005925">
    <property type="term" value="C:focal adhesion"/>
    <property type="evidence" value="ECO:0007669"/>
    <property type="project" value="TreeGrafter"/>
</dbReference>
<feature type="compositionally biased region" description="Basic and acidic residues" evidence="6">
    <location>
        <begin position="38"/>
        <end position="53"/>
    </location>
</feature>
<sequence length="349" mass="38211">MRPGSSSHRSRPPAAPAMLPGQVEKRVASSVFITLVPPRREVATKDKPHREPQPDGAEVASSRHPQTPPPRPPALPNGETHPAAPTPTLVLSEAPQPLSAEALGPALQQLDLTEPSALQAPSAFPAKFRTPTFCQEQASRSQWQDVNGYTERGGSRDICAFCHKALGPRDVTVEAMQKQYHADCFTCRTCHRLLAGQRYYQKDGRPTCDTCYQATLEKCAKCQGLIVDHVVHALGKGYHPGCFSCSACGRAIGTESFALGERDEVFCVTDFYRKYAAVCSACEQPIVPGEDRDTYKIECLGRSFHESCYRCESCGTPLSPEPTESGCYPLGDRLLCKSCHVRRRNESSC</sequence>
<dbReference type="FunFam" id="2.10.110.10:FF:000097">
    <property type="entry name" value="Filamin-binding LIM protein 1"/>
    <property type="match status" value="1"/>
</dbReference>
<evidence type="ECO:0000259" key="7">
    <source>
        <dbReference type="PROSITE" id="PS50023"/>
    </source>
</evidence>
<dbReference type="PROSITE" id="PS00478">
    <property type="entry name" value="LIM_DOMAIN_1"/>
    <property type="match status" value="2"/>
</dbReference>
<dbReference type="PANTHER" id="PTHR24207">
    <property type="entry name" value="ZYX102 PROTEIN"/>
    <property type="match status" value="1"/>
</dbReference>
<dbReference type="SMART" id="SM00132">
    <property type="entry name" value="LIM"/>
    <property type="match status" value="3"/>
</dbReference>
<feature type="region of interest" description="Disordered" evidence="6">
    <location>
        <begin position="1"/>
        <end position="23"/>
    </location>
</feature>
<dbReference type="CDD" id="cd08368">
    <property type="entry name" value="LIM"/>
    <property type="match status" value="1"/>
</dbReference>
<dbReference type="AlphaFoldDB" id="A0A1V4KP90"/>
<dbReference type="Proteomes" id="UP000190648">
    <property type="component" value="Unassembled WGS sequence"/>
</dbReference>
<keyword evidence="9" id="KW-1185">Reference proteome</keyword>
<comment type="caution">
    <text evidence="8">The sequence shown here is derived from an EMBL/GenBank/DDBJ whole genome shotgun (WGS) entry which is preliminary data.</text>
</comment>
<gene>
    <name evidence="8" type="primary">FBLIM1</name>
    <name evidence="8" type="ORF">AV530_011424</name>
</gene>
<dbReference type="STRING" id="372326.A0A1V4KP90"/>